<evidence type="ECO:0000256" key="1">
    <source>
        <dbReference type="ARBA" id="ARBA00004123"/>
    </source>
</evidence>
<dbReference type="Gene3D" id="2.40.50.140">
    <property type="entry name" value="Nucleic acid-binding proteins"/>
    <property type="match status" value="4"/>
</dbReference>
<dbReference type="InterPro" id="IPR004591">
    <property type="entry name" value="Rfa1"/>
</dbReference>
<dbReference type="PANTHER" id="PTHR47165:SF4">
    <property type="entry name" value="OS03G0429900 PROTEIN"/>
    <property type="match status" value="1"/>
</dbReference>
<gene>
    <name evidence="15" type="ORF">MCHLO_06727</name>
</gene>
<dbReference type="CDD" id="cd04476">
    <property type="entry name" value="RPA1_DBD_C"/>
    <property type="match status" value="1"/>
</dbReference>
<dbReference type="InterPro" id="IPR047192">
    <property type="entry name" value="Euk_RPA1_DBD_C"/>
</dbReference>
<feature type="domain" description="Replication factor-A protein 1 N-terminal" evidence="12">
    <location>
        <begin position="5"/>
        <end position="108"/>
    </location>
</feature>
<dbReference type="CDD" id="cd04477">
    <property type="entry name" value="RPA1N"/>
    <property type="match status" value="1"/>
</dbReference>
<dbReference type="Proteomes" id="UP000815677">
    <property type="component" value="Unassembled WGS sequence"/>
</dbReference>
<comment type="subcellular location">
    <subcellularLocation>
        <location evidence="1 9">Nucleus</location>
    </subcellularLocation>
</comment>
<evidence type="ECO:0000259" key="14">
    <source>
        <dbReference type="Pfam" id="PF16900"/>
    </source>
</evidence>
<accession>A0ABQ0LE98</accession>
<evidence type="ECO:0000259" key="12">
    <source>
        <dbReference type="Pfam" id="PF04057"/>
    </source>
</evidence>
<dbReference type="Pfam" id="PF16900">
    <property type="entry name" value="REPA_OB_2"/>
    <property type="match status" value="1"/>
</dbReference>
<dbReference type="InterPro" id="IPR004365">
    <property type="entry name" value="NA-bd_OB_tRNA"/>
</dbReference>
<keyword evidence="16" id="KW-1185">Reference proteome</keyword>
<keyword evidence="8 9" id="KW-0539">Nucleus</keyword>
<dbReference type="InterPro" id="IPR031657">
    <property type="entry name" value="REPA_OB_2"/>
</dbReference>
<keyword evidence="5 9" id="KW-0863">Zinc-finger</keyword>
<dbReference type="Pfam" id="PF01336">
    <property type="entry name" value="tRNA_anti-codon"/>
    <property type="match status" value="1"/>
</dbReference>
<dbReference type="Pfam" id="PF08646">
    <property type="entry name" value="Rep_fac-A_C"/>
    <property type="match status" value="1"/>
</dbReference>
<dbReference type="InterPro" id="IPR007199">
    <property type="entry name" value="Rep_factor-A_N"/>
</dbReference>
<organism evidence="15 16">
    <name type="scientific">Mycena chlorophos</name>
    <name type="common">Agaric fungus</name>
    <name type="synonym">Agaricus chlorophos</name>
    <dbReference type="NCBI Taxonomy" id="658473"/>
    <lineage>
        <taxon>Eukaryota</taxon>
        <taxon>Fungi</taxon>
        <taxon>Dikarya</taxon>
        <taxon>Basidiomycota</taxon>
        <taxon>Agaricomycotina</taxon>
        <taxon>Agaricomycetes</taxon>
        <taxon>Agaricomycetidae</taxon>
        <taxon>Agaricales</taxon>
        <taxon>Marasmiineae</taxon>
        <taxon>Mycenaceae</taxon>
        <taxon>Mycena</taxon>
    </lineage>
</organism>
<keyword evidence="7 9" id="KW-0238">DNA-binding</keyword>
<dbReference type="NCBIfam" id="TIGR00617">
    <property type="entry name" value="rpa1"/>
    <property type="match status" value="1"/>
</dbReference>
<evidence type="ECO:0000256" key="6">
    <source>
        <dbReference type="ARBA" id="ARBA00022833"/>
    </source>
</evidence>
<evidence type="ECO:0000256" key="9">
    <source>
        <dbReference type="RuleBase" id="RU364130"/>
    </source>
</evidence>
<dbReference type="PANTHER" id="PTHR47165">
    <property type="entry name" value="OS03G0429900 PROTEIN"/>
    <property type="match status" value="1"/>
</dbReference>
<evidence type="ECO:0000256" key="7">
    <source>
        <dbReference type="ARBA" id="ARBA00023125"/>
    </source>
</evidence>
<comment type="function">
    <text evidence="9">As part of the replication protein A (RPA/RP-A), a single-stranded DNA-binding heterotrimeric complex, may play an essential role in DNA replication, recombination and repair. Binds and stabilizes single-stranded DNA intermediates, preventing complementary DNA reannealing and recruiting different proteins involved in DNA metabolism.</text>
</comment>
<dbReference type="SUPFAM" id="SSF50249">
    <property type="entry name" value="Nucleic acid-binding proteins"/>
    <property type="match status" value="4"/>
</dbReference>
<evidence type="ECO:0000259" key="13">
    <source>
        <dbReference type="Pfam" id="PF08646"/>
    </source>
</evidence>
<feature type="domain" description="Replication factor A C-terminal" evidence="13">
    <location>
        <begin position="454"/>
        <end position="600"/>
    </location>
</feature>
<comment type="subunit">
    <text evidence="9">Component of the heterotrimeric canonical replication protein A complex (RPA).</text>
</comment>
<evidence type="ECO:0000313" key="16">
    <source>
        <dbReference type="Proteomes" id="UP000815677"/>
    </source>
</evidence>
<keyword evidence="6 9" id="KW-0862">Zinc</keyword>
<keyword evidence="3 9" id="KW-0235">DNA replication</keyword>
<keyword evidence="4 9" id="KW-0479">Metal-binding</keyword>
<evidence type="ECO:0000259" key="11">
    <source>
        <dbReference type="Pfam" id="PF01336"/>
    </source>
</evidence>
<sequence length="613" mass="67867">MVANLSQGGCKQLHSAGPDDVDIFEATYTLQVLSVKSVANNTTTGQDRFRIIVSDGINFVQAMLATQLNNLVAEESIKKHTILSITKMTCNFVQDKRLLIILSLHVVEQSDVKVGDPQPLDAPKAAASSSTTPTASTSSRPAQSSAAPSKPAPQRAAPSAAATHQAQAHGSIYPIEGLSPYQNNWTIKARVTQKSDLKTYSNQRGEGNLFNVTLMDDTGEIRATAFNAVALDLYDKLVEGKVYYISKARVNFAKKQFSHLSNEYELGLEKSTLIEECLDLTNAPTIKYNFVPLDQLETIAKDATCDVIAIVKEATETNEIYSKASSRNITKRELTLVDQSQFQVRMTLWGKQAENFNSRDQVIAFRNVKVGDFGGRSLSFFSSSSMSINPSTTEAFELRGWYDTAGKEQEFKAYASSGGGGAGGGGPAFKREEIKSIMDIKSEGSSTSGDKAQYFSARATLLFVKHENMWYPACKGENCNKKVAEAGGEWSCESCQKKWPSPEYRYIMSLACADHSEQAWLQGFNDVGEVIFDNRTATDLHQMKEDEGENKFQAFVQEHSCETYNFTLRAKLDEYNGQSRVRYGISKIMPIDYKEEMKYMRDQLLGDWGQTAV</sequence>
<feature type="domain" description="Replication protein A OB" evidence="14">
    <location>
        <begin position="293"/>
        <end position="389"/>
    </location>
</feature>
<reference evidence="15" key="1">
    <citation type="submission" date="2014-09" db="EMBL/GenBank/DDBJ databases">
        <title>Genome sequence of the luminous mushroom Mycena chlorophos for searching fungal bioluminescence genes.</title>
        <authorList>
            <person name="Tanaka Y."/>
            <person name="Kasuga D."/>
            <person name="Oba Y."/>
            <person name="Hase S."/>
            <person name="Sato K."/>
            <person name="Oba Y."/>
            <person name="Sakakibara Y."/>
        </authorList>
    </citation>
    <scope>NUCLEOTIDE SEQUENCE</scope>
</reference>
<dbReference type="InterPro" id="IPR012340">
    <property type="entry name" value="NA-bd_OB-fold"/>
</dbReference>
<dbReference type="CDD" id="cd04474">
    <property type="entry name" value="RPA1_DBD_A"/>
    <property type="match status" value="1"/>
</dbReference>
<dbReference type="CDD" id="cd04475">
    <property type="entry name" value="RPA1_DBD_B"/>
    <property type="match status" value="1"/>
</dbReference>
<dbReference type="EMBL" id="DF845479">
    <property type="protein sequence ID" value="GAT49413.1"/>
    <property type="molecule type" value="Genomic_DNA"/>
</dbReference>
<dbReference type="Pfam" id="PF04057">
    <property type="entry name" value="Rep-A_N"/>
    <property type="match status" value="1"/>
</dbReference>
<evidence type="ECO:0000256" key="2">
    <source>
        <dbReference type="ARBA" id="ARBA00005690"/>
    </source>
</evidence>
<dbReference type="InterPro" id="IPR013955">
    <property type="entry name" value="Rep_factor-A_C"/>
</dbReference>
<proteinExistence type="inferred from homology"/>
<evidence type="ECO:0000256" key="3">
    <source>
        <dbReference type="ARBA" id="ARBA00022705"/>
    </source>
</evidence>
<evidence type="ECO:0000256" key="5">
    <source>
        <dbReference type="ARBA" id="ARBA00022771"/>
    </source>
</evidence>
<comment type="similarity">
    <text evidence="2 9">Belongs to the replication factor A protein 1 family.</text>
</comment>
<evidence type="ECO:0000256" key="4">
    <source>
        <dbReference type="ARBA" id="ARBA00022723"/>
    </source>
</evidence>
<evidence type="ECO:0000256" key="8">
    <source>
        <dbReference type="ARBA" id="ARBA00023242"/>
    </source>
</evidence>
<feature type="region of interest" description="Disordered" evidence="10">
    <location>
        <begin position="114"/>
        <end position="163"/>
    </location>
</feature>
<name>A0ABQ0LE98_MYCCL</name>
<feature type="compositionally biased region" description="Low complexity" evidence="10">
    <location>
        <begin position="122"/>
        <end position="163"/>
    </location>
</feature>
<evidence type="ECO:0000256" key="10">
    <source>
        <dbReference type="SAM" id="MobiDB-lite"/>
    </source>
</evidence>
<evidence type="ECO:0000313" key="15">
    <source>
        <dbReference type="EMBL" id="GAT49413.1"/>
    </source>
</evidence>
<feature type="domain" description="OB" evidence="11">
    <location>
        <begin position="185"/>
        <end position="265"/>
    </location>
</feature>
<protein>
    <recommendedName>
        <fullName evidence="9">Replication protein A subunit</fullName>
    </recommendedName>
</protein>